<proteinExistence type="predicted"/>
<evidence type="ECO:0000313" key="1">
    <source>
        <dbReference type="EMBL" id="KAJ6746318.1"/>
    </source>
</evidence>
<reference evidence="1" key="2">
    <citation type="journal article" date="2023" name="Int. J. Mol. Sci.">
        <title>De Novo Assembly and Annotation of 11 Diverse Shrub Willow (Salix) Genomes Reveals Novel Gene Organization in Sex-Linked Regions.</title>
        <authorList>
            <person name="Hyden B."/>
            <person name="Feng K."/>
            <person name="Yates T.B."/>
            <person name="Jawdy S."/>
            <person name="Cereghino C."/>
            <person name="Smart L.B."/>
            <person name="Muchero W."/>
        </authorList>
    </citation>
    <scope>NUCLEOTIDE SEQUENCE</scope>
    <source>
        <tissue evidence="1">Shoot tip</tissue>
    </source>
</reference>
<feature type="non-terminal residue" evidence="1">
    <location>
        <position position="31"/>
    </location>
</feature>
<comment type="caution">
    <text evidence="1">The sequence shown here is derived from an EMBL/GenBank/DDBJ whole genome shotgun (WGS) entry which is preliminary data.</text>
</comment>
<evidence type="ECO:0000313" key="2">
    <source>
        <dbReference type="Proteomes" id="UP001151752"/>
    </source>
</evidence>
<keyword evidence="2" id="KW-1185">Reference proteome</keyword>
<dbReference type="Proteomes" id="UP001151752">
    <property type="component" value="Chromosome 6"/>
</dbReference>
<dbReference type="AlphaFoldDB" id="A0A9Q0VEX5"/>
<gene>
    <name evidence="1" type="ORF">OIU74_028905</name>
</gene>
<protein>
    <submittedName>
        <fullName evidence="1">Uncharacterized protein</fullName>
    </submittedName>
</protein>
<name>A0A9Q0VEX5_9ROSI</name>
<organism evidence="1 2">
    <name type="scientific">Salix koriyanagi</name>
    <dbReference type="NCBI Taxonomy" id="2511006"/>
    <lineage>
        <taxon>Eukaryota</taxon>
        <taxon>Viridiplantae</taxon>
        <taxon>Streptophyta</taxon>
        <taxon>Embryophyta</taxon>
        <taxon>Tracheophyta</taxon>
        <taxon>Spermatophyta</taxon>
        <taxon>Magnoliopsida</taxon>
        <taxon>eudicotyledons</taxon>
        <taxon>Gunneridae</taxon>
        <taxon>Pentapetalae</taxon>
        <taxon>rosids</taxon>
        <taxon>fabids</taxon>
        <taxon>Malpighiales</taxon>
        <taxon>Salicaceae</taxon>
        <taxon>Saliceae</taxon>
        <taxon>Salix</taxon>
    </lineage>
</organism>
<dbReference type="EMBL" id="JAPFFM010000009">
    <property type="protein sequence ID" value="KAJ6746318.1"/>
    <property type="molecule type" value="Genomic_DNA"/>
</dbReference>
<reference evidence="1" key="1">
    <citation type="submission" date="2022-11" db="EMBL/GenBank/DDBJ databases">
        <authorList>
            <person name="Hyden B.L."/>
            <person name="Feng K."/>
            <person name="Yates T."/>
            <person name="Jawdy S."/>
            <person name="Smart L.B."/>
            <person name="Muchero W."/>
        </authorList>
    </citation>
    <scope>NUCLEOTIDE SEQUENCE</scope>
    <source>
        <tissue evidence="1">Shoot tip</tissue>
    </source>
</reference>
<sequence length="31" mass="3515">MGMIQQVFRPPYTAAVAEYRVVLHDPEDAPL</sequence>
<accession>A0A9Q0VEX5</accession>